<gene>
    <name evidence="1" type="ORF">GCM10011375_09210</name>
</gene>
<accession>A0ACB5PNH1</accession>
<dbReference type="Proteomes" id="UP000605392">
    <property type="component" value="Unassembled WGS sequence"/>
</dbReference>
<dbReference type="EMBL" id="BMFN01000001">
    <property type="protein sequence ID" value="GGF56188.1"/>
    <property type="molecule type" value="Genomic_DNA"/>
</dbReference>
<comment type="caution">
    <text evidence="1">The sequence shown here is derived from an EMBL/GenBank/DDBJ whole genome shotgun (WGS) entry which is preliminary data.</text>
</comment>
<protein>
    <submittedName>
        <fullName evidence="1">Uncharacterized protein</fullName>
    </submittedName>
</protein>
<sequence>MKNFLPALLPTLALLTLGGCVGTSALTSTESDGVYYTSKDKTTLVASAAPASYEEGGYEATTDEAANPDYNEGAASSNARSGSDEYYDEDYGYSTRIRRFHQPYRGTGLGYYDLAYTDPFWYGSNAYYGAYSPYGGFYDPFYNPYAFGGGSFINIGLGFGNPWARPWRYGYGGGYGMGYYDGFNNGFYGGLRGYGYGGLGYGGLGYGNVYNRNYTDNRRSNVNVAPRRDRSSQAYNLDRPTNSGPVMSTRSRGGNVVDGSAAPAPTTAGRGRGRVLNASGADSPQPTAQPSQPGVVTESATSASQPRRWRTVEPASNDGTASPAQSTRAFPSRREMRNAPSQQVSRPQRSESSTSERSTRTYSQPSRSESYSQPSRSESYSSPSMSSPSNSGGSNSGGSRGRIR</sequence>
<evidence type="ECO:0000313" key="1">
    <source>
        <dbReference type="EMBL" id="GGF56188.1"/>
    </source>
</evidence>
<proteinExistence type="predicted"/>
<organism evidence="1 2">
    <name type="scientific">Hymenobacter qilianensis</name>
    <dbReference type="NCBI Taxonomy" id="1385715"/>
    <lineage>
        <taxon>Bacteria</taxon>
        <taxon>Pseudomonadati</taxon>
        <taxon>Bacteroidota</taxon>
        <taxon>Cytophagia</taxon>
        <taxon>Cytophagales</taxon>
        <taxon>Hymenobacteraceae</taxon>
        <taxon>Hymenobacter</taxon>
    </lineage>
</organism>
<keyword evidence="2" id="KW-1185">Reference proteome</keyword>
<reference evidence="1 2" key="1">
    <citation type="journal article" date="2019" name="Int. J. Syst. Evol. Microbiol.">
        <title>The Global Catalogue of Microorganisms (GCM) 10K type strain sequencing project: providing services to taxonomists for standard genome sequencing and annotation.</title>
        <authorList>
            <consortium name="The Broad Institute Genomics Platform"/>
            <consortium name="The Broad Institute Genome Sequencing Center for Infectious Disease"/>
            <person name="Wu L."/>
            <person name="Ma J."/>
        </authorList>
    </citation>
    <scope>NUCLEOTIDE SEQUENCE [LARGE SCALE GENOMIC DNA]</scope>
    <source>
        <strain evidence="1 2">CGMCC 1.12720</strain>
    </source>
</reference>
<name>A0ACB5PNH1_9BACT</name>
<evidence type="ECO:0000313" key="2">
    <source>
        <dbReference type="Proteomes" id="UP000605392"/>
    </source>
</evidence>